<proteinExistence type="predicted"/>
<feature type="region of interest" description="Disordered" evidence="1">
    <location>
        <begin position="19"/>
        <end position="42"/>
    </location>
</feature>
<feature type="non-terminal residue" evidence="2">
    <location>
        <position position="42"/>
    </location>
</feature>
<feature type="non-terminal residue" evidence="2">
    <location>
        <position position="1"/>
    </location>
</feature>
<protein>
    <submittedName>
        <fullName evidence="2">Uncharacterized protein</fullName>
    </submittedName>
</protein>
<gene>
    <name evidence="2" type="ORF">METZ01_LOCUS305390</name>
</gene>
<dbReference type="EMBL" id="UINC01096007">
    <property type="protein sequence ID" value="SVC52536.1"/>
    <property type="molecule type" value="Genomic_DNA"/>
</dbReference>
<dbReference type="AlphaFoldDB" id="A0A382MUW4"/>
<reference evidence="2" key="1">
    <citation type="submission" date="2018-05" db="EMBL/GenBank/DDBJ databases">
        <authorList>
            <person name="Lanie J.A."/>
            <person name="Ng W.-L."/>
            <person name="Kazmierczak K.M."/>
            <person name="Andrzejewski T.M."/>
            <person name="Davidsen T.M."/>
            <person name="Wayne K.J."/>
            <person name="Tettelin H."/>
            <person name="Glass J.I."/>
            <person name="Rusch D."/>
            <person name="Podicherti R."/>
            <person name="Tsui H.-C.T."/>
            <person name="Winkler M.E."/>
        </authorList>
    </citation>
    <scope>NUCLEOTIDE SEQUENCE</scope>
</reference>
<accession>A0A382MUW4</accession>
<sequence>CRRNLRLWPDVMRWKPTTRLGVRPCPPASTIPAASASSSSPP</sequence>
<evidence type="ECO:0000313" key="2">
    <source>
        <dbReference type="EMBL" id="SVC52536.1"/>
    </source>
</evidence>
<feature type="compositionally biased region" description="Low complexity" evidence="1">
    <location>
        <begin position="30"/>
        <end position="42"/>
    </location>
</feature>
<name>A0A382MUW4_9ZZZZ</name>
<organism evidence="2">
    <name type="scientific">marine metagenome</name>
    <dbReference type="NCBI Taxonomy" id="408172"/>
    <lineage>
        <taxon>unclassified sequences</taxon>
        <taxon>metagenomes</taxon>
        <taxon>ecological metagenomes</taxon>
    </lineage>
</organism>
<evidence type="ECO:0000256" key="1">
    <source>
        <dbReference type="SAM" id="MobiDB-lite"/>
    </source>
</evidence>